<feature type="domain" description="GST C-terminal" evidence="2">
    <location>
        <begin position="89"/>
        <end position="258"/>
    </location>
</feature>
<dbReference type="InterPro" id="IPR040075">
    <property type="entry name" value="GST_N_Theta"/>
</dbReference>
<dbReference type="SFLD" id="SFLDG00358">
    <property type="entry name" value="Main_(cytGST)"/>
    <property type="match status" value="1"/>
</dbReference>
<dbReference type="InterPro" id="IPR004045">
    <property type="entry name" value="Glutathione_S-Trfase_N"/>
</dbReference>
<proteinExistence type="predicted"/>
<dbReference type="CDD" id="cd03050">
    <property type="entry name" value="GST_N_Theta"/>
    <property type="match status" value="1"/>
</dbReference>
<accession>A0A9Q1L533</accession>
<reference evidence="4" key="1">
    <citation type="journal article" date="2023" name="Proc. Natl. Acad. Sci. U.S.A.">
        <title>Genomic and structural basis for evolution of tropane alkaloid biosynthesis.</title>
        <authorList>
            <person name="Wanga Y.-J."/>
            <person name="Taina T."/>
            <person name="Yua J.-Y."/>
            <person name="Lia J."/>
            <person name="Xua B."/>
            <person name="Chenc J."/>
            <person name="D'Auriad J.C."/>
            <person name="Huanga J.-P."/>
            <person name="Huanga S.-X."/>
        </authorList>
    </citation>
    <scope>NUCLEOTIDE SEQUENCE [LARGE SCALE GENOMIC DNA]</scope>
    <source>
        <strain evidence="4">cv. KIB-2019</strain>
    </source>
</reference>
<dbReference type="SFLD" id="SFLDS00019">
    <property type="entry name" value="Glutathione_Transferase_(cytos"/>
    <property type="match status" value="1"/>
</dbReference>
<dbReference type="PANTHER" id="PTHR44750">
    <property type="entry name" value="GLUTATHIONE S-TRANSFERASE T1-RELATED"/>
    <property type="match status" value="1"/>
</dbReference>
<dbReference type="SUPFAM" id="SSF47616">
    <property type="entry name" value="GST C-terminal domain-like"/>
    <property type="match status" value="1"/>
</dbReference>
<dbReference type="Gene3D" id="1.20.1050.10">
    <property type="match status" value="1"/>
</dbReference>
<dbReference type="PROSITE" id="PS50404">
    <property type="entry name" value="GST_NTER"/>
    <property type="match status" value="1"/>
</dbReference>
<dbReference type="SUPFAM" id="SSF52833">
    <property type="entry name" value="Thioredoxin-like"/>
    <property type="match status" value="1"/>
</dbReference>
<evidence type="ECO:0000313" key="3">
    <source>
        <dbReference type="EMBL" id="KAJ8526912.1"/>
    </source>
</evidence>
<dbReference type="PROSITE" id="PS50405">
    <property type="entry name" value="GST_CTER"/>
    <property type="match status" value="1"/>
</dbReference>
<evidence type="ECO:0000259" key="1">
    <source>
        <dbReference type="PROSITE" id="PS50404"/>
    </source>
</evidence>
<keyword evidence="4" id="KW-1185">Reference proteome</keyword>
<evidence type="ECO:0000313" key="4">
    <source>
        <dbReference type="Proteomes" id="UP001152561"/>
    </source>
</evidence>
<dbReference type="OrthoDB" id="422574at2759"/>
<feature type="domain" description="GST N-terminal" evidence="1">
    <location>
        <begin position="1"/>
        <end position="82"/>
    </location>
</feature>
<dbReference type="Pfam" id="PF02798">
    <property type="entry name" value="GST_N"/>
    <property type="match status" value="1"/>
</dbReference>
<gene>
    <name evidence="3" type="ORF">K7X08_029389</name>
</gene>
<dbReference type="Gene3D" id="3.40.30.10">
    <property type="entry name" value="Glutaredoxin"/>
    <property type="match status" value="1"/>
</dbReference>
<sequence>MTLKLYVDRISPSCREVIIFCKLNGIDFEEVTISLSKHQQLSPEFQEVNPIKQVPAIMDGIFKLSESHAILRYLAFAFPGIADHWYPADLYKRAKVESVLDWQRTTFPRGPASYVFYSVSAPAVGLPLNTKAAARTEKNLIASLATIESAWLQKKGRFLLGNDQPSIADLSLACEIMTLEIVDEKDRERILGPFKRVLKWLDDTKNAMEPHFEEVHSTLSEIKEKLQKQINAVGSELFLGPHRCIFHTVYNFRYPADLNKRANRLSVGLASL</sequence>
<comment type="caution">
    <text evidence="3">The sequence shown here is derived from an EMBL/GenBank/DDBJ whole genome shotgun (WGS) entry which is preliminary data.</text>
</comment>
<dbReference type="Pfam" id="PF13410">
    <property type="entry name" value="GST_C_2"/>
    <property type="match status" value="1"/>
</dbReference>
<dbReference type="PANTHER" id="PTHR44750:SF8">
    <property type="entry name" value="GLUTATHIONE S-TRANSFERASE T1"/>
    <property type="match status" value="1"/>
</dbReference>
<protein>
    <submittedName>
        <fullName evidence="3">Uncharacterized protein</fullName>
    </submittedName>
</protein>
<dbReference type="AlphaFoldDB" id="A0A9Q1L533"/>
<dbReference type="InterPro" id="IPR036282">
    <property type="entry name" value="Glutathione-S-Trfase_C_sf"/>
</dbReference>
<organism evidence="3 4">
    <name type="scientific">Anisodus acutangulus</name>
    <dbReference type="NCBI Taxonomy" id="402998"/>
    <lineage>
        <taxon>Eukaryota</taxon>
        <taxon>Viridiplantae</taxon>
        <taxon>Streptophyta</taxon>
        <taxon>Embryophyta</taxon>
        <taxon>Tracheophyta</taxon>
        <taxon>Spermatophyta</taxon>
        <taxon>Magnoliopsida</taxon>
        <taxon>eudicotyledons</taxon>
        <taxon>Gunneridae</taxon>
        <taxon>Pentapetalae</taxon>
        <taxon>asterids</taxon>
        <taxon>lamiids</taxon>
        <taxon>Solanales</taxon>
        <taxon>Solanaceae</taxon>
        <taxon>Solanoideae</taxon>
        <taxon>Hyoscyameae</taxon>
        <taxon>Anisodus</taxon>
    </lineage>
</organism>
<dbReference type="InterPro" id="IPR040079">
    <property type="entry name" value="Glutathione_S-Trfase"/>
</dbReference>
<dbReference type="EMBL" id="JAJAGQ010000024">
    <property type="protein sequence ID" value="KAJ8526912.1"/>
    <property type="molecule type" value="Genomic_DNA"/>
</dbReference>
<evidence type="ECO:0000259" key="2">
    <source>
        <dbReference type="PROSITE" id="PS50405"/>
    </source>
</evidence>
<dbReference type="InterPro" id="IPR036249">
    <property type="entry name" value="Thioredoxin-like_sf"/>
</dbReference>
<dbReference type="InterPro" id="IPR043377">
    <property type="entry name" value="GSTT1/2/3"/>
</dbReference>
<dbReference type="Proteomes" id="UP001152561">
    <property type="component" value="Unassembled WGS sequence"/>
</dbReference>
<dbReference type="InterPro" id="IPR010987">
    <property type="entry name" value="Glutathione-S-Trfase_C-like"/>
</dbReference>
<name>A0A9Q1L533_9SOLA</name>